<dbReference type="InterPro" id="IPR010043">
    <property type="entry name" value="UTase/UR"/>
</dbReference>
<keyword evidence="6 7" id="KW-0511">Multifunctional enzyme</keyword>
<evidence type="ECO:0000313" key="11">
    <source>
        <dbReference type="Proteomes" id="UP000182063"/>
    </source>
</evidence>
<dbReference type="HAMAP" id="MF_00277">
    <property type="entry name" value="PII_uridylyl_transf"/>
    <property type="match status" value="1"/>
</dbReference>
<comment type="similarity">
    <text evidence="7">Belongs to the GlnD family.</text>
</comment>
<evidence type="ECO:0000256" key="1">
    <source>
        <dbReference type="ARBA" id="ARBA00022679"/>
    </source>
</evidence>
<evidence type="ECO:0000256" key="7">
    <source>
        <dbReference type="HAMAP-Rule" id="MF_00277"/>
    </source>
</evidence>
<dbReference type="GO" id="GO:0008081">
    <property type="term" value="F:phosphoric diester hydrolase activity"/>
    <property type="evidence" value="ECO:0007669"/>
    <property type="project" value="UniProtKB-UniRule"/>
</dbReference>
<comment type="cofactor">
    <cofactor evidence="7">
        <name>Mg(2+)</name>
        <dbReference type="ChEBI" id="CHEBI:18420"/>
    </cofactor>
</comment>
<dbReference type="InterPro" id="IPR043519">
    <property type="entry name" value="NT_sf"/>
</dbReference>
<dbReference type="AlphaFoldDB" id="A0A1L3ZYU5"/>
<dbReference type="SUPFAM" id="SSF55021">
    <property type="entry name" value="ACT-like"/>
    <property type="match status" value="2"/>
</dbReference>
<comment type="catalytic activity">
    <reaction evidence="7">
        <text>[protein-PII]-L-tyrosine + UTP = [protein-PII]-uridylyl-L-tyrosine + diphosphate</text>
        <dbReference type="Rhea" id="RHEA:13673"/>
        <dbReference type="Rhea" id="RHEA-COMP:12147"/>
        <dbReference type="Rhea" id="RHEA-COMP:12148"/>
        <dbReference type="ChEBI" id="CHEBI:33019"/>
        <dbReference type="ChEBI" id="CHEBI:46398"/>
        <dbReference type="ChEBI" id="CHEBI:46858"/>
        <dbReference type="ChEBI" id="CHEBI:90602"/>
        <dbReference type="EC" id="2.7.7.59"/>
    </reaction>
</comment>
<keyword evidence="3" id="KW-0677">Repeat</keyword>
<dbReference type="EC" id="3.1.4.-" evidence="7"/>
<evidence type="ECO:0000256" key="6">
    <source>
        <dbReference type="ARBA" id="ARBA00023268"/>
    </source>
</evidence>
<evidence type="ECO:0000256" key="2">
    <source>
        <dbReference type="ARBA" id="ARBA00022695"/>
    </source>
</evidence>
<dbReference type="GO" id="GO:0006808">
    <property type="term" value="P:regulation of nitrogen utilization"/>
    <property type="evidence" value="ECO:0007669"/>
    <property type="project" value="UniProtKB-UniRule"/>
</dbReference>
<comment type="caution">
    <text evidence="7">Lacks conserved residue(s) required for the propagation of feature annotation.</text>
</comment>
<comment type="catalytic activity">
    <reaction evidence="7">
        <text>[protein-PII]-uridylyl-L-tyrosine + H2O = [protein-PII]-L-tyrosine + UMP + H(+)</text>
        <dbReference type="Rhea" id="RHEA:48600"/>
        <dbReference type="Rhea" id="RHEA-COMP:12147"/>
        <dbReference type="Rhea" id="RHEA-COMP:12148"/>
        <dbReference type="ChEBI" id="CHEBI:15377"/>
        <dbReference type="ChEBI" id="CHEBI:15378"/>
        <dbReference type="ChEBI" id="CHEBI:46858"/>
        <dbReference type="ChEBI" id="CHEBI:57865"/>
        <dbReference type="ChEBI" id="CHEBI:90602"/>
    </reaction>
</comment>
<evidence type="ECO:0000313" key="10">
    <source>
        <dbReference type="EMBL" id="API60790.1"/>
    </source>
</evidence>
<proteinExistence type="inferred from homology"/>
<dbReference type="EC" id="2.7.7.59" evidence="7"/>
<dbReference type="InterPro" id="IPR006674">
    <property type="entry name" value="HD_domain"/>
</dbReference>
<evidence type="ECO:0000256" key="4">
    <source>
        <dbReference type="ARBA" id="ARBA00022801"/>
    </source>
</evidence>
<dbReference type="Gene3D" id="3.30.70.260">
    <property type="match status" value="1"/>
</dbReference>
<dbReference type="CDD" id="cd05401">
    <property type="entry name" value="NT_GlnE_GlnD_like"/>
    <property type="match status" value="1"/>
</dbReference>
<dbReference type="Pfam" id="PF01966">
    <property type="entry name" value="HD"/>
    <property type="match status" value="1"/>
</dbReference>
<protein>
    <recommendedName>
        <fullName evidence="7">Bifunctional uridylyltransferase/uridylyl-removing enzyme</fullName>
        <shortName evidence="7">UTase/UR</shortName>
    </recommendedName>
    <alternativeName>
        <fullName evidence="7">Bifunctional [protein-PII] modification enzyme</fullName>
    </alternativeName>
    <alternativeName>
        <fullName evidence="7">Bifunctional nitrogen sensor protein</fullName>
    </alternativeName>
    <domain>
        <recommendedName>
            <fullName evidence="7">[Protein-PII] uridylyltransferase</fullName>
            <shortName evidence="7">PII uridylyltransferase</shortName>
            <shortName evidence="7">UTase</shortName>
            <ecNumber evidence="7">2.7.7.59</ecNumber>
        </recommendedName>
    </domain>
    <domain>
        <recommendedName>
            <fullName evidence="7">[Protein-PII]-UMP uridylyl-removing enzyme</fullName>
            <shortName evidence="7">UR</shortName>
            <ecNumber evidence="7">3.1.4.-</ecNumber>
        </recommendedName>
    </domain>
</protein>
<evidence type="ECO:0000256" key="5">
    <source>
        <dbReference type="ARBA" id="ARBA00022842"/>
    </source>
</evidence>
<keyword evidence="2 7" id="KW-0548">Nucleotidyltransferase</keyword>
<dbReference type="InterPro" id="IPR003607">
    <property type="entry name" value="HD/PDEase_dom"/>
</dbReference>
<dbReference type="OrthoDB" id="9758038at2"/>
<dbReference type="CDD" id="cd04900">
    <property type="entry name" value="ACT_UUR-like_1"/>
    <property type="match status" value="1"/>
</dbReference>
<evidence type="ECO:0000259" key="8">
    <source>
        <dbReference type="PROSITE" id="PS51671"/>
    </source>
</evidence>
<organism evidence="10 11">
    <name type="scientific">Tardibacter chloracetimidivorans</name>
    <dbReference type="NCBI Taxonomy" id="1921510"/>
    <lineage>
        <taxon>Bacteria</taxon>
        <taxon>Pseudomonadati</taxon>
        <taxon>Pseudomonadota</taxon>
        <taxon>Alphaproteobacteria</taxon>
        <taxon>Sphingomonadales</taxon>
        <taxon>Sphingomonadaceae</taxon>
        <taxon>Tardibacter</taxon>
    </lineage>
</organism>
<keyword evidence="11" id="KW-1185">Reference proteome</keyword>
<feature type="domain" description="ACT" evidence="8">
    <location>
        <begin position="841"/>
        <end position="917"/>
    </location>
</feature>
<dbReference type="Gene3D" id="1.10.3090.10">
    <property type="entry name" value="cca-adding enzyme, domain 2"/>
    <property type="match status" value="1"/>
</dbReference>
<feature type="region of interest" description="Uridylyltransferase" evidence="7">
    <location>
        <begin position="1"/>
        <end position="373"/>
    </location>
</feature>
<dbReference type="PIRSF" id="PIRSF006288">
    <property type="entry name" value="PII_uridyltransf"/>
    <property type="match status" value="1"/>
</dbReference>
<dbReference type="InterPro" id="IPR013546">
    <property type="entry name" value="PII_UdlTrfase/GS_AdlTrfase"/>
</dbReference>
<dbReference type="CDD" id="cd00077">
    <property type="entry name" value="HDc"/>
    <property type="match status" value="1"/>
</dbReference>
<comment type="function">
    <text evidence="7">Modifies, by uridylylation and deuridylylation, the PII regulatory proteins (GlnB and homologs), in response to the nitrogen status of the cell that GlnD senses through the glutamine level. Under low glutamine levels, catalyzes the conversion of the PII proteins and UTP to PII-UMP and PPi, while under higher glutamine levels, GlnD hydrolyzes PII-UMP to PII and UMP (deuridylylation). Thus, controls uridylylation state and activity of the PII proteins, and plays an important role in the regulation of nitrogen metabolism.</text>
</comment>
<dbReference type="SUPFAM" id="SSF81891">
    <property type="entry name" value="Poly A polymerase C-terminal region-like"/>
    <property type="match status" value="1"/>
</dbReference>
<accession>A0A1L3ZYU5</accession>
<keyword evidence="5 7" id="KW-0460">Magnesium</keyword>
<dbReference type="SMART" id="SM00471">
    <property type="entry name" value="HDc"/>
    <property type="match status" value="1"/>
</dbReference>
<dbReference type="Proteomes" id="UP000182063">
    <property type="component" value="Chromosome"/>
</dbReference>
<evidence type="ECO:0000259" key="9">
    <source>
        <dbReference type="PROSITE" id="PS51831"/>
    </source>
</evidence>
<evidence type="ECO:0000256" key="3">
    <source>
        <dbReference type="ARBA" id="ARBA00022737"/>
    </source>
</evidence>
<comment type="activity regulation">
    <text evidence="7">Uridylyltransferase (UTase) activity is inhibited by glutamine, while glutamine activates uridylyl-removing (UR) activity.</text>
</comment>
<dbReference type="NCBIfam" id="TIGR01693">
    <property type="entry name" value="UTase_glnD"/>
    <property type="match status" value="1"/>
</dbReference>
<comment type="domain">
    <text evidence="7">Has four distinct domains: an N-terminal nucleotidyltransferase (NT) domain responsible for UTase activity, a central HD domain that encodes UR activity, and two C-terminal ACT domains that seem to have a role in glutamine sensing.</text>
</comment>
<dbReference type="CDD" id="cd04899">
    <property type="entry name" value="ACT_ACR-UUR-like_2"/>
    <property type="match status" value="1"/>
</dbReference>
<name>A0A1L3ZYU5_9SPHN</name>
<dbReference type="PANTHER" id="PTHR47320:SF1">
    <property type="entry name" value="BIFUNCTIONAL URIDYLYLTRANSFERASE_URIDYLYL-REMOVING ENZYME"/>
    <property type="match status" value="1"/>
</dbReference>
<dbReference type="KEGG" id="sphj:BSL82_17125"/>
<dbReference type="NCBIfam" id="NF003467">
    <property type="entry name" value="PRK05092.1"/>
    <property type="match status" value="1"/>
</dbReference>
<keyword evidence="4 7" id="KW-0378">Hydrolase</keyword>
<dbReference type="PROSITE" id="PS51831">
    <property type="entry name" value="HD"/>
    <property type="match status" value="1"/>
</dbReference>
<dbReference type="Pfam" id="PF08335">
    <property type="entry name" value="GlnD_UR_UTase"/>
    <property type="match status" value="1"/>
</dbReference>
<dbReference type="EMBL" id="CP018221">
    <property type="protein sequence ID" value="API60790.1"/>
    <property type="molecule type" value="Genomic_DNA"/>
</dbReference>
<sequence>MSWRFESIPHRRAIIDRRDLSDALIELGDDGDASIRRQRATQILKEALDKGRTEINRRLEANPGRGSEISASHAFLTDQILRLLFDFTTGRLYPLNNPTAAERLALAAVGGYGRGEMAPFSDVDIMFLTPWKQTPWGEQVIESILYTLWDLGLKVGHSSRSLDEMVRMAKSDLTIRTALLEARYVWGDQSLYDEATARFLKEVVAGNARGFVADKLAERDERHRRMGDSRYVVEPNLKEGKGGLRDLHTLFWIGKFAYQTQSVPDLVEQGLLTRAELRQFQKAENFLWAVRCHLHCVAKRPEERLTFDVQPEIARRMRYSDRPGMSGVERFMRHYFLIAKQVGDLTGLFLAHLDEKFAARSRRFGLPSIRRSPKKLNGFMLDRGKLAAPSDDFFSEDPVRLIELFHLADLHGLAIHPLTMRQAGRDIGLIDARVRRDPRANALFLDVLTSTRDAETVLRWMNEAGVFGRFIPDFGRVVAQMQYDMYHHYTVDEHSIRAIGLLGKIERGELDDDHPLSSAIMRKVVSRRALYVSVLLHDIAKGRGGDHSVLGADVARHLCPRLGLTPAETETVAWLVEYHLLMSSTAFRRDLADFKTILDFAEIVQSPERLRLLLVLTVVDIRAVGPAVWNGWKRQLLSDLYEAAEEVLRLGHKQTGRSVRIEVKQRNLAGELGWSAKAFQAYRKRFVDAYWIAETPDVLLRNAQLVADADAAGKSLNIATHVDPDRGATMVTVYAADHPGLFYRLAGAIGVAGGNIIDARIHTTRDGMALDNLLVQDPLGGPLDDPERLRRLVSAIEEAFTNRHRMAQRLSQRPLPRLRADAFTVEPNVLIDNRASNRYTVIEVNARDRPALLGSLTYALFQAKVTIHSAHIATYGERAVDVFYLTDLIGEKITSQQRLKTLEKSLLEVAGGKSLIPAKAA</sequence>
<dbReference type="SUPFAM" id="SSF81301">
    <property type="entry name" value="Nucleotidyltransferase"/>
    <property type="match status" value="1"/>
</dbReference>
<gene>
    <name evidence="7" type="primary">glnD</name>
    <name evidence="10" type="ORF">BSL82_17125</name>
</gene>
<dbReference type="SUPFAM" id="SSF81593">
    <property type="entry name" value="Nucleotidyltransferase substrate binding subunit/domain"/>
    <property type="match status" value="1"/>
</dbReference>
<dbReference type="InterPro" id="IPR045865">
    <property type="entry name" value="ACT-like_dom_sf"/>
</dbReference>
<dbReference type="InterPro" id="IPR002912">
    <property type="entry name" value="ACT_dom"/>
</dbReference>
<feature type="domain" description="HD" evidence="9">
    <location>
        <begin position="491"/>
        <end position="613"/>
    </location>
</feature>
<dbReference type="STRING" id="1921510.BSL82_17125"/>
<dbReference type="RefSeq" id="WP_072598448.1">
    <property type="nucleotide sequence ID" value="NZ_CP018221.1"/>
</dbReference>
<dbReference type="GO" id="GO:0008773">
    <property type="term" value="F:[protein-PII] uridylyltransferase activity"/>
    <property type="evidence" value="ECO:0007669"/>
    <property type="project" value="UniProtKB-UniRule"/>
</dbReference>
<dbReference type="PROSITE" id="PS51671">
    <property type="entry name" value="ACT"/>
    <property type="match status" value="2"/>
</dbReference>
<reference evidence="11" key="1">
    <citation type="submission" date="2016-11" db="EMBL/GenBank/DDBJ databases">
        <title>Complete Genome Sequence of alachlor-degrading Sphingomonas sp. strain JJ-A5.</title>
        <authorList>
            <person name="Lee H."/>
            <person name="Ka J.-O."/>
        </authorList>
    </citation>
    <scope>NUCLEOTIDE SEQUENCE [LARGE SCALE GENOMIC DNA]</scope>
    <source>
        <strain evidence="11">JJ-A5</strain>
    </source>
</reference>
<feature type="domain" description="ACT" evidence="8">
    <location>
        <begin position="730"/>
        <end position="812"/>
    </location>
</feature>
<dbReference type="PANTHER" id="PTHR47320">
    <property type="entry name" value="BIFUNCTIONAL URIDYLYLTRANSFERASE/URIDYLYL-REMOVING ENZYME"/>
    <property type="match status" value="1"/>
</dbReference>
<keyword evidence="1 7" id="KW-0808">Transferase</keyword>